<protein>
    <submittedName>
        <fullName evidence="1">Uncharacterized protein</fullName>
    </submittedName>
</protein>
<name>A0A9X6NJC2_HYPEX</name>
<evidence type="ECO:0000313" key="2">
    <source>
        <dbReference type="Proteomes" id="UP000192578"/>
    </source>
</evidence>
<keyword evidence="2" id="KW-1185">Reference proteome</keyword>
<comment type="caution">
    <text evidence="1">The sequence shown here is derived from an EMBL/GenBank/DDBJ whole genome shotgun (WGS) entry which is preliminary data.</text>
</comment>
<proteinExistence type="predicted"/>
<accession>A0A9X6NJC2</accession>
<evidence type="ECO:0000313" key="1">
    <source>
        <dbReference type="EMBL" id="OWA55182.1"/>
    </source>
</evidence>
<organism evidence="1 2">
    <name type="scientific">Hypsibius exemplaris</name>
    <name type="common">Freshwater tardigrade</name>
    <dbReference type="NCBI Taxonomy" id="2072580"/>
    <lineage>
        <taxon>Eukaryota</taxon>
        <taxon>Metazoa</taxon>
        <taxon>Ecdysozoa</taxon>
        <taxon>Tardigrada</taxon>
        <taxon>Eutardigrada</taxon>
        <taxon>Parachela</taxon>
        <taxon>Hypsibioidea</taxon>
        <taxon>Hypsibiidae</taxon>
        <taxon>Hypsibius</taxon>
    </lineage>
</organism>
<dbReference type="Proteomes" id="UP000192578">
    <property type="component" value="Unassembled WGS sequence"/>
</dbReference>
<reference evidence="2" key="1">
    <citation type="submission" date="2017-01" db="EMBL/GenBank/DDBJ databases">
        <title>Comparative genomics of anhydrobiosis in the tardigrade Hypsibius dujardini.</title>
        <authorList>
            <person name="Yoshida Y."/>
            <person name="Koutsovoulos G."/>
            <person name="Laetsch D."/>
            <person name="Stevens L."/>
            <person name="Kumar S."/>
            <person name="Horikawa D."/>
            <person name="Ishino K."/>
            <person name="Komine S."/>
            <person name="Tomita M."/>
            <person name="Blaxter M."/>
            <person name="Arakawa K."/>
        </authorList>
    </citation>
    <scope>NUCLEOTIDE SEQUENCE [LARGE SCALE GENOMIC DNA]</scope>
    <source>
        <strain evidence="2">Z151</strain>
    </source>
</reference>
<gene>
    <name evidence="1" type="ORF">BV898_19569</name>
</gene>
<dbReference type="AlphaFoldDB" id="A0A9X6NJC2"/>
<sequence length="117" mass="13007">MPPNPDYFAQDEAWDWVCPDNSAAYNSRRPVNTATTATNGVVKCAGTTTHQPTAGGGEQNAEIARLKADLQQKDINHVKDTTRVLDDQPRKHIIAWSLMKEFACERPRGEEEQTPDA</sequence>
<dbReference type="EMBL" id="MTYJ01000570">
    <property type="protein sequence ID" value="OWA55182.1"/>
    <property type="molecule type" value="Genomic_DNA"/>
</dbReference>